<accession>A0ABT7RIP3</accession>
<gene>
    <name evidence="11" type="ORF">QT969_04330</name>
</gene>
<dbReference type="PROSITE" id="PS01219">
    <property type="entry name" value="AMMONIUM_TRANSP"/>
    <property type="match status" value="1"/>
</dbReference>
<dbReference type="Pfam" id="PF00909">
    <property type="entry name" value="Ammonium_transp"/>
    <property type="match status" value="1"/>
</dbReference>
<dbReference type="EMBL" id="JAUBOF010000008">
    <property type="protein sequence ID" value="MDM7487501.1"/>
    <property type="molecule type" value="Genomic_DNA"/>
</dbReference>
<keyword evidence="4 9" id="KW-0812">Transmembrane</keyword>
<keyword evidence="5 9" id="KW-1133">Transmembrane helix</keyword>
<dbReference type="InterPro" id="IPR024041">
    <property type="entry name" value="NH4_transpt_AmtB-like_dom"/>
</dbReference>
<organism evidence="11 12">
    <name type="scientific">Rhodococcus indonesiensis</name>
    <dbReference type="NCBI Taxonomy" id="3055869"/>
    <lineage>
        <taxon>Bacteria</taxon>
        <taxon>Bacillati</taxon>
        <taxon>Actinomycetota</taxon>
        <taxon>Actinomycetes</taxon>
        <taxon>Mycobacteriales</taxon>
        <taxon>Nocardiaceae</taxon>
        <taxon>Rhodococcus</taxon>
    </lineage>
</organism>
<feature type="transmembrane region" description="Helical" evidence="9">
    <location>
        <begin position="101"/>
        <end position="123"/>
    </location>
</feature>
<comment type="caution">
    <text evidence="11">The sequence shown here is derived from an EMBL/GenBank/DDBJ whole genome shotgun (WGS) entry which is preliminary data.</text>
</comment>
<dbReference type="Gene3D" id="1.10.3430.10">
    <property type="entry name" value="Ammonium transporter AmtB like domains"/>
    <property type="match status" value="1"/>
</dbReference>
<keyword evidence="7 9" id="KW-0924">Ammonia transport</keyword>
<evidence type="ECO:0000313" key="11">
    <source>
        <dbReference type="EMBL" id="MDM7487501.1"/>
    </source>
</evidence>
<feature type="transmembrane region" description="Helical" evidence="9">
    <location>
        <begin position="239"/>
        <end position="260"/>
    </location>
</feature>
<dbReference type="InterPro" id="IPR001905">
    <property type="entry name" value="Ammonium_transpt"/>
</dbReference>
<proteinExistence type="inferred from homology"/>
<sequence length="450" mass="45557">MEEAIAAADTAWILAAFTAVSLMVPGLALFYGGMVSVRSTLNMIMMTFAGFALVGVLWVLFGYSAVLGNSLGGAGLLGNPLEYLGLGQLLEAPAEPGLPPALIAGFQLLFAGITVALVCGALADRMKFSAWMVFAGLWAVLVYFPVAHWVFAFDSEDGSIVGGWIANTLGAVDFAGGTAVHINAGIAALAVILVLGKRRSFLNPPRPHSLPLTVLGAGILFFGWFGFNGGSALAANNSASVVVLNTLAAACAGICGWLIVEKLREGHATTLGAASGLIAALVAITPACGAVSPIGALVVGALAGALCCFAISLKFRLGYDDALDVVGIHLVGGVLGTILIGLLAVPAAPSGATGLFYGGGFGLLGTQTVAVLAVLTYSFAVTWIIAKGLDLAMGLRVDPETEYEGLDVVVHGETAYVLDAVGFSGTSRPEAASVAEAATALTSKAAAEKI</sequence>
<evidence type="ECO:0000256" key="8">
    <source>
        <dbReference type="ARBA" id="ARBA00050025"/>
    </source>
</evidence>
<evidence type="ECO:0000256" key="2">
    <source>
        <dbReference type="ARBA" id="ARBA00005887"/>
    </source>
</evidence>
<reference evidence="11 12" key="1">
    <citation type="submission" date="2023-06" db="EMBL/GenBank/DDBJ databases">
        <title>Rhodococcus indonesiensis sp. nov a new member of the Rhodococcus ruber lineage isolated from a sediment of neutral hot spring.</title>
        <authorList>
            <person name="Kusuma A.B."/>
            <person name="Fenylestari G."/>
            <person name="Ammar F."/>
            <person name="Nouioui I."/>
            <person name="Goodfellow M."/>
        </authorList>
    </citation>
    <scope>NUCLEOTIDE SEQUENCE [LARGE SCALE GENOMIC DNA]</scope>
    <source>
        <strain evidence="11 12">CSLK01-03</strain>
    </source>
</reference>
<feature type="transmembrane region" description="Helical" evidence="9">
    <location>
        <begin position="130"/>
        <end position="151"/>
    </location>
</feature>
<evidence type="ECO:0000259" key="10">
    <source>
        <dbReference type="Pfam" id="PF00909"/>
    </source>
</evidence>
<comment type="similarity">
    <text evidence="2 9">Belongs to the ammonia transporter channel (TC 1.A.11.2) family.</text>
</comment>
<keyword evidence="12" id="KW-1185">Reference proteome</keyword>
<evidence type="ECO:0000256" key="5">
    <source>
        <dbReference type="ARBA" id="ARBA00022989"/>
    </source>
</evidence>
<protein>
    <recommendedName>
        <fullName evidence="8 9">Ammonium transporter</fullName>
    </recommendedName>
</protein>
<feature type="transmembrane region" description="Helical" evidence="9">
    <location>
        <begin position="290"/>
        <end position="313"/>
    </location>
</feature>
<feature type="transmembrane region" description="Helical" evidence="9">
    <location>
        <begin position="325"/>
        <end position="348"/>
    </location>
</feature>
<evidence type="ECO:0000256" key="9">
    <source>
        <dbReference type="RuleBase" id="RU362002"/>
    </source>
</evidence>
<evidence type="ECO:0000256" key="4">
    <source>
        <dbReference type="ARBA" id="ARBA00022692"/>
    </source>
</evidence>
<evidence type="ECO:0000256" key="1">
    <source>
        <dbReference type="ARBA" id="ARBA00004141"/>
    </source>
</evidence>
<dbReference type="NCBIfam" id="TIGR00836">
    <property type="entry name" value="amt"/>
    <property type="match status" value="1"/>
</dbReference>
<name>A0ABT7RIP3_9NOCA</name>
<feature type="transmembrane region" description="Helical" evidence="9">
    <location>
        <begin position="267"/>
        <end position="284"/>
    </location>
</feature>
<dbReference type="InterPro" id="IPR018047">
    <property type="entry name" value="Ammonium_transpt_CS"/>
</dbReference>
<feature type="transmembrane region" description="Helical" evidence="9">
    <location>
        <begin position="208"/>
        <end position="227"/>
    </location>
</feature>
<dbReference type="InterPro" id="IPR029020">
    <property type="entry name" value="Ammonium/urea_transptr"/>
</dbReference>
<feature type="transmembrane region" description="Helical" evidence="9">
    <location>
        <begin position="171"/>
        <end position="196"/>
    </location>
</feature>
<evidence type="ECO:0000256" key="7">
    <source>
        <dbReference type="ARBA" id="ARBA00023177"/>
    </source>
</evidence>
<evidence type="ECO:0000313" key="12">
    <source>
        <dbReference type="Proteomes" id="UP001233164"/>
    </source>
</evidence>
<keyword evidence="3 9" id="KW-0813">Transport</keyword>
<feature type="transmembrane region" description="Helical" evidence="9">
    <location>
        <begin position="43"/>
        <end position="66"/>
    </location>
</feature>
<feature type="transmembrane region" description="Helical" evidence="9">
    <location>
        <begin position="12"/>
        <end position="31"/>
    </location>
</feature>
<dbReference type="SUPFAM" id="SSF111352">
    <property type="entry name" value="Ammonium transporter"/>
    <property type="match status" value="1"/>
</dbReference>
<keyword evidence="6 9" id="KW-0472">Membrane</keyword>
<evidence type="ECO:0000256" key="6">
    <source>
        <dbReference type="ARBA" id="ARBA00023136"/>
    </source>
</evidence>
<comment type="subcellular location">
    <subcellularLocation>
        <location evidence="9">Cell membrane</location>
        <topology evidence="9">Multi-pass membrane protein</topology>
    </subcellularLocation>
    <subcellularLocation>
        <location evidence="1">Membrane</location>
        <topology evidence="1">Multi-pass membrane protein</topology>
    </subcellularLocation>
</comment>
<feature type="domain" description="Ammonium transporter AmtB-like" evidence="10">
    <location>
        <begin position="11"/>
        <end position="416"/>
    </location>
</feature>
<dbReference type="PANTHER" id="PTHR43029:SF10">
    <property type="entry name" value="AMMONIUM TRANSPORTER MEP2"/>
    <property type="match status" value="1"/>
</dbReference>
<feature type="transmembrane region" description="Helical" evidence="9">
    <location>
        <begin position="368"/>
        <end position="386"/>
    </location>
</feature>
<dbReference type="PANTHER" id="PTHR43029">
    <property type="entry name" value="AMMONIUM TRANSPORTER MEP2"/>
    <property type="match status" value="1"/>
</dbReference>
<dbReference type="RefSeq" id="WP_003938137.1">
    <property type="nucleotide sequence ID" value="NZ_CP180630.1"/>
</dbReference>
<dbReference type="Proteomes" id="UP001233164">
    <property type="component" value="Unassembled WGS sequence"/>
</dbReference>
<evidence type="ECO:0000256" key="3">
    <source>
        <dbReference type="ARBA" id="ARBA00022448"/>
    </source>
</evidence>